<proteinExistence type="inferred from homology"/>
<dbReference type="OrthoDB" id="245150at2759"/>
<dbReference type="GO" id="GO:0042803">
    <property type="term" value="F:protein homodimerization activity"/>
    <property type="evidence" value="ECO:0007669"/>
    <property type="project" value="TreeGrafter"/>
</dbReference>
<name>B0CTH4_LACBS</name>
<dbReference type="FunCoup" id="B0CTH4">
    <property type="interactions" value="243"/>
</dbReference>
<evidence type="ECO:0000256" key="3">
    <source>
        <dbReference type="ARBA" id="ARBA00022927"/>
    </source>
</evidence>
<dbReference type="InterPro" id="IPR008570">
    <property type="entry name" value="ESCRT-II_cplx_Vps25-sub"/>
</dbReference>
<dbReference type="GeneID" id="6070606"/>
<dbReference type="InterPro" id="IPR036390">
    <property type="entry name" value="WH_DNA-bd_sf"/>
</dbReference>
<feature type="non-terminal residue" evidence="4">
    <location>
        <position position="1"/>
    </location>
</feature>
<evidence type="ECO:0000313" key="4">
    <source>
        <dbReference type="EMBL" id="EDR13925.1"/>
    </source>
</evidence>
<dbReference type="SUPFAM" id="SSF46785">
    <property type="entry name" value="Winged helix' DNA-binding domain"/>
    <property type="match status" value="2"/>
</dbReference>
<dbReference type="GO" id="GO:0005198">
    <property type="term" value="F:structural molecule activity"/>
    <property type="evidence" value="ECO:0007669"/>
    <property type="project" value="TreeGrafter"/>
</dbReference>
<evidence type="ECO:0000313" key="5">
    <source>
        <dbReference type="Proteomes" id="UP000001194"/>
    </source>
</evidence>
<evidence type="ECO:0000256" key="2">
    <source>
        <dbReference type="ARBA" id="ARBA00022448"/>
    </source>
</evidence>
<dbReference type="RefSeq" id="XP_001874484.1">
    <property type="nucleotide sequence ID" value="XM_001874449.1"/>
</dbReference>
<gene>
    <name evidence="4" type="ORF">LACBIDRAFT_244253</name>
</gene>
<dbReference type="PANTHER" id="PTHR13149:SF0">
    <property type="entry name" value="VACUOLAR PROTEIN-SORTING-ASSOCIATED PROTEIN 25"/>
    <property type="match status" value="1"/>
</dbReference>
<dbReference type="STRING" id="486041.B0CTH4"/>
<dbReference type="Pfam" id="PF05871">
    <property type="entry name" value="ESCRT-II"/>
    <property type="match status" value="1"/>
</dbReference>
<comment type="similarity">
    <text evidence="1">Belongs to the VPS25 family.</text>
</comment>
<evidence type="ECO:0000256" key="1">
    <source>
        <dbReference type="ARBA" id="ARBA00009674"/>
    </source>
</evidence>
<dbReference type="InterPro" id="IPR036388">
    <property type="entry name" value="WH-like_DNA-bd_sf"/>
</dbReference>
<dbReference type="KEGG" id="lbc:LACBIDRAFT_244253"/>
<keyword evidence="5" id="KW-1185">Reference proteome</keyword>
<dbReference type="Gene3D" id="1.10.10.10">
    <property type="entry name" value="Winged helix-like DNA-binding domain superfamily/Winged helix DNA-binding domain"/>
    <property type="match status" value="1"/>
</dbReference>
<dbReference type="GO" id="GO:0000814">
    <property type="term" value="C:ESCRT II complex"/>
    <property type="evidence" value="ECO:0007669"/>
    <property type="project" value="InterPro"/>
</dbReference>
<reference evidence="4 5" key="1">
    <citation type="journal article" date="2008" name="Nature">
        <title>The genome of Laccaria bicolor provides insights into mycorrhizal symbiosis.</title>
        <authorList>
            <person name="Martin F."/>
            <person name="Aerts A."/>
            <person name="Ahren D."/>
            <person name="Brun A."/>
            <person name="Danchin E.G.J."/>
            <person name="Duchaussoy F."/>
            <person name="Gibon J."/>
            <person name="Kohler A."/>
            <person name="Lindquist E."/>
            <person name="Pereda V."/>
            <person name="Salamov A."/>
            <person name="Shapiro H.J."/>
            <person name="Wuyts J."/>
            <person name="Blaudez D."/>
            <person name="Buee M."/>
            <person name="Brokstein P."/>
            <person name="Canbaeck B."/>
            <person name="Cohen D."/>
            <person name="Courty P.E."/>
            <person name="Coutinho P.M."/>
            <person name="Delaruelle C."/>
            <person name="Detter J.C."/>
            <person name="Deveau A."/>
            <person name="DiFazio S."/>
            <person name="Duplessis S."/>
            <person name="Fraissinet-Tachet L."/>
            <person name="Lucic E."/>
            <person name="Frey-Klett P."/>
            <person name="Fourrey C."/>
            <person name="Feussner I."/>
            <person name="Gay G."/>
            <person name="Grimwood J."/>
            <person name="Hoegger P.J."/>
            <person name="Jain P."/>
            <person name="Kilaru S."/>
            <person name="Labbe J."/>
            <person name="Lin Y.C."/>
            <person name="Legue V."/>
            <person name="Le Tacon F."/>
            <person name="Marmeisse R."/>
            <person name="Melayah D."/>
            <person name="Montanini B."/>
            <person name="Muratet M."/>
            <person name="Nehls U."/>
            <person name="Niculita-Hirzel H."/>
            <person name="Oudot-Le Secq M.P."/>
            <person name="Peter M."/>
            <person name="Quesneville H."/>
            <person name="Rajashekar B."/>
            <person name="Reich M."/>
            <person name="Rouhier N."/>
            <person name="Schmutz J."/>
            <person name="Yin T."/>
            <person name="Chalot M."/>
            <person name="Henrissat B."/>
            <person name="Kuees U."/>
            <person name="Lucas S."/>
            <person name="Van de Peer Y."/>
            <person name="Podila G.K."/>
            <person name="Polle A."/>
            <person name="Pukkila P.J."/>
            <person name="Richardson P.M."/>
            <person name="Rouze P."/>
            <person name="Sanders I.R."/>
            <person name="Stajich J.E."/>
            <person name="Tunlid A."/>
            <person name="Tuskan G."/>
            <person name="Grigoriev I.V."/>
        </authorList>
    </citation>
    <scope>NUCLEOTIDE SEQUENCE [LARGE SCALE GENOMIC DNA]</scope>
    <source>
        <strain evidence="5">S238N-H82 / ATCC MYA-4686</strain>
    </source>
</reference>
<dbReference type="GO" id="GO:0043328">
    <property type="term" value="P:protein transport to vacuole involved in ubiquitin-dependent protein catabolic process via the multivesicular body sorting pathway"/>
    <property type="evidence" value="ECO:0007669"/>
    <property type="project" value="TreeGrafter"/>
</dbReference>
<accession>B0CTH4</accession>
<sequence length="181" mass="20364">GFLLPSIHSAPPFFTQQPNPATQSIATEQWIRLILTYARHRKLFVLRVEDTETVGSDWVEILRNEPINRKVLPSHLSSILEAMVAKNVAAYDPPKQTRSVLLYWRLPEEWADVLHEWATSTGQLNTILTFYDITDPPVESPLSNIPVPLLRKAIAILVKSGRAQLIGVADGEGVRFFTPSK</sequence>
<dbReference type="EMBL" id="DS547092">
    <property type="protein sequence ID" value="EDR13925.1"/>
    <property type="molecule type" value="Genomic_DNA"/>
</dbReference>
<dbReference type="PANTHER" id="PTHR13149">
    <property type="entry name" value="VACUOLAR PROTEIN SORTING-ASSOCIATED PROTEIN VPS25"/>
    <property type="match status" value="1"/>
</dbReference>
<keyword evidence="3" id="KW-0653">Protein transport</keyword>
<dbReference type="Proteomes" id="UP000001194">
    <property type="component" value="Unassembled WGS sequence"/>
</dbReference>
<dbReference type="AlphaFoldDB" id="B0CTH4"/>
<keyword evidence="2" id="KW-0813">Transport</keyword>
<dbReference type="HOGENOM" id="CLU_087657_0_1_1"/>
<dbReference type="InParanoid" id="B0CTH4"/>
<protein>
    <submittedName>
        <fullName evidence="4">Predicted protein</fullName>
    </submittedName>
</protein>
<dbReference type="InterPro" id="IPR014041">
    <property type="entry name" value="ESCRT-II_cplx_Vps25-sub_N"/>
</dbReference>
<organism evidence="5">
    <name type="scientific">Laccaria bicolor (strain S238N-H82 / ATCC MYA-4686)</name>
    <name type="common">Bicoloured deceiver</name>
    <name type="synonym">Laccaria laccata var. bicolor</name>
    <dbReference type="NCBI Taxonomy" id="486041"/>
    <lineage>
        <taxon>Eukaryota</taxon>
        <taxon>Fungi</taxon>
        <taxon>Dikarya</taxon>
        <taxon>Basidiomycota</taxon>
        <taxon>Agaricomycotina</taxon>
        <taxon>Agaricomycetes</taxon>
        <taxon>Agaricomycetidae</taxon>
        <taxon>Agaricales</taxon>
        <taxon>Agaricineae</taxon>
        <taxon>Hydnangiaceae</taxon>
        <taxon>Laccaria</taxon>
    </lineage>
</organism>
<dbReference type="Gene3D" id="1.10.10.570">
    <property type="entry name" value="Winged helix' DNA-binding domain. Chain C. Domain 1"/>
    <property type="match status" value="1"/>
</dbReference>